<feature type="transmembrane region" description="Helical" evidence="2">
    <location>
        <begin position="198"/>
        <end position="226"/>
    </location>
</feature>
<name>A5E2X5_LODEL</name>
<keyword evidence="2" id="KW-0812">Transmembrane</keyword>
<evidence type="ECO:0000256" key="1">
    <source>
        <dbReference type="SAM" id="MobiDB-lite"/>
    </source>
</evidence>
<keyword evidence="2" id="KW-0472">Membrane</keyword>
<evidence type="ECO:0000313" key="4">
    <source>
        <dbReference type="Proteomes" id="UP000001996"/>
    </source>
</evidence>
<keyword evidence="2" id="KW-1133">Transmembrane helix</keyword>
<dbReference type="HOGENOM" id="CLU_1240344_0_0_1"/>
<organism evidence="3 4">
    <name type="scientific">Lodderomyces elongisporus (strain ATCC 11503 / CBS 2605 / JCM 1781 / NBRC 1676 / NRRL YB-4239)</name>
    <name type="common">Yeast</name>
    <name type="synonym">Saccharomyces elongisporus</name>
    <dbReference type="NCBI Taxonomy" id="379508"/>
    <lineage>
        <taxon>Eukaryota</taxon>
        <taxon>Fungi</taxon>
        <taxon>Dikarya</taxon>
        <taxon>Ascomycota</taxon>
        <taxon>Saccharomycotina</taxon>
        <taxon>Pichiomycetes</taxon>
        <taxon>Debaryomycetaceae</taxon>
        <taxon>Candida/Lodderomyces clade</taxon>
        <taxon>Lodderomyces</taxon>
    </lineage>
</organism>
<keyword evidence="4" id="KW-1185">Reference proteome</keyword>
<accession>A5E2X5</accession>
<evidence type="ECO:0000313" key="3">
    <source>
        <dbReference type="EMBL" id="EDK45783.1"/>
    </source>
</evidence>
<gene>
    <name evidence="3" type="ORF">LELG_03962</name>
</gene>
<sequence>MGTIGIPMLAEERENLLLKLSQQTKHLVAQKKTNYKLVIGIVFNEKIRPKIQVWFDAHHRIYKGEGRIKTLFRFGKAKARTPEEYASWLLESLDQHIEVIEGELHPENFEITTPPLSISLTCFLNSIKASFKKVFKLFLNLSKALRIAELGQSLINAKNKKLKKPEKLKKPKKRKKRKKRKKKTRKKKGLRPKLKDTLILMLFQMLFILLILMLFLKLFLMLPLLLLHG</sequence>
<dbReference type="InParanoid" id="A5E2X5"/>
<reference evidence="3 4" key="1">
    <citation type="journal article" date="2009" name="Nature">
        <title>Evolution of pathogenicity and sexual reproduction in eight Candida genomes.</title>
        <authorList>
            <person name="Butler G."/>
            <person name="Rasmussen M.D."/>
            <person name="Lin M.F."/>
            <person name="Santos M.A."/>
            <person name="Sakthikumar S."/>
            <person name="Munro C.A."/>
            <person name="Rheinbay E."/>
            <person name="Grabherr M."/>
            <person name="Forche A."/>
            <person name="Reedy J.L."/>
            <person name="Agrafioti I."/>
            <person name="Arnaud M.B."/>
            <person name="Bates S."/>
            <person name="Brown A.J."/>
            <person name="Brunke S."/>
            <person name="Costanzo M.C."/>
            <person name="Fitzpatrick D.A."/>
            <person name="de Groot P.W."/>
            <person name="Harris D."/>
            <person name="Hoyer L.L."/>
            <person name="Hube B."/>
            <person name="Klis F.M."/>
            <person name="Kodira C."/>
            <person name="Lennard N."/>
            <person name="Logue M.E."/>
            <person name="Martin R."/>
            <person name="Neiman A.M."/>
            <person name="Nikolaou E."/>
            <person name="Quail M.A."/>
            <person name="Quinn J."/>
            <person name="Santos M.C."/>
            <person name="Schmitzberger F.F."/>
            <person name="Sherlock G."/>
            <person name="Shah P."/>
            <person name="Silverstein K.A."/>
            <person name="Skrzypek M.S."/>
            <person name="Soll D."/>
            <person name="Staggs R."/>
            <person name="Stansfield I."/>
            <person name="Stumpf M.P."/>
            <person name="Sudbery P.E."/>
            <person name="Srikantha T."/>
            <person name="Zeng Q."/>
            <person name="Berman J."/>
            <person name="Berriman M."/>
            <person name="Heitman J."/>
            <person name="Gow N.A."/>
            <person name="Lorenz M.C."/>
            <person name="Birren B.W."/>
            <person name="Kellis M."/>
            <person name="Cuomo C.A."/>
        </authorList>
    </citation>
    <scope>NUCLEOTIDE SEQUENCE [LARGE SCALE GENOMIC DNA]</scope>
    <source>
        <strain evidence="4">ATCC 11503 / BCRC 21390 / CBS 2605 / JCM 1781 / NBRC 1676 / NRRL YB-4239</strain>
    </source>
</reference>
<feature type="region of interest" description="Disordered" evidence="1">
    <location>
        <begin position="161"/>
        <end position="190"/>
    </location>
</feature>
<protein>
    <submittedName>
        <fullName evidence="3">Uncharacterized protein</fullName>
    </submittedName>
</protein>
<proteinExistence type="predicted"/>
<dbReference type="EMBL" id="CH981528">
    <property type="protein sequence ID" value="EDK45783.1"/>
    <property type="molecule type" value="Genomic_DNA"/>
</dbReference>
<dbReference type="Proteomes" id="UP000001996">
    <property type="component" value="Unassembled WGS sequence"/>
</dbReference>
<dbReference type="AlphaFoldDB" id="A5E2X5"/>
<evidence type="ECO:0000256" key="2">
    <source>
        <dbReference type="SAM" id="Phobius"/>
    </source>
</evidence>